<comment type="caution">
    <text evidence="2">The sequence shown here is derived from an EMBL/GenBank/DDBJ whole genome shotgun (WGS) entry which is preliminary data.</text>
</comment>
<name>A0AAD6X9M7_9AGAR</name>
<feature type="region of interest" description="Disordered" evidence="1">
    <location>
        <begin position="48"/>
        <end position="88"/>
    </location>
</feature>
<evidence type="ECO:0000313" key="2">
    <source>
        <dbReference type="EMBL" id="KAJ7040475.1"/>
    </source>
</evidence>
<protein>
    <submittedName>
        <fullName evidence="2">Uncharacterized protein</fullName>
    </submittedName>
</protein>
<gene>
    <name evidence="2" type="ORF">C8F04DRAFT_1230861</name>
</gene>
<organism evidence="2 3">
    <name type="scientific">Mycena alexandri</name>
    <dbReference type="NCBI Taxonomy" id="1745969"/>
    <lineage>
        <taxon>Eukaryota</taxon>
        <taxon>Fungi</taxon>
        <taxon>Dikarya</taxon>
        <taxon>Basidiomycota</taxon>
        <taxon>Agaricomycotina</taxon>
        <taxon>Agaricomycetes</taxon>
        <taxon>Agaricomycetidae</taxon>
        <taxon>Agaricales</taxon>
        <taxon>Marasmiineae</taxon>
        <taxon>Mycenaceae</taxon>
        <taxon>Mycena</taxon>
    </lineage>
</organism>
<sequence length="117" mass="12535">MSIAIEGVYFDRRSSRSSSTIDRKKAEAFDLAVQWSLVFCGIWLTRHSPNQHRGGIGQAPEAGRSRGYSCTEALGDSSLSSPSRTQGPAKAIVVAVPVGRIVASGKGWVEIEADDDI</sequence>
<reference evidence="2" key="1">
    <citation type="submission" date="2023-03" db="EMBL/GenBank/DDBJ databases">
        <title>Massive genome expansion in bonnet fungi (Mycena s.s.) driven by repeated elements and novel gene families across ecological guilds.</title>
        <authorList>
            <consortium name="Lawrence Berkeley National Laboratory"/>
            <person name="Harder C.B."/>
            <person name="Miyauchi S."/>
            <person name="Viragh M."/>
            <person name="Kuo A."/>
            <person name="Thoen E."/>
            <person name="Andreopoulos B."/>
            <person name="Lu D."/>
            <person name="Skrede I."/>
            <person name="Drula E."/>
            <person name="Henrissat B."/>
            <person name="Morin E."/>
            <person name="Kohler A."/>
            <person name="Barry K."/>
            <person name="LaButti K."/>
            <person name="Morin E."/>
            <person name="Salamov A."/>
            <person name="Lipzen A."/>
            <person name="Mereny Z."/>
            <person name="Hegedus B."/>
            <person name="Baldrian P."/>
            <person name="Stursova M."/>
            <person name="Weitz H."/>
            <person name="Taylor A."/>
            <person name="Grigoriev I.V."/>
            <person name="Nagy L.G."/>
            <person name="Martin F."/>
            <person name="Kauserud H."/>
        </authorList>
    </citation>
    <scope>NUCLEOTIDE SEQUENCE</scope>
    <source>
        <strain evidence="2">CBHHK200</strain>
    </source>
</reference>
<keyword evidence="3" id="KW-1185">Reference proteome</keyword>
<evidence type="ECO:0000313" key="3">
    <source>
        <dbReference type="Proteomes" id="UP001218188"/>
    </source>
</evidence>
<evidence type="ECO:0000256" key="1">
    <source>
        <dbReference type="SAM" id="MobiDB-lite"/>
    </source>
</evidence>
<proteinExistence type="predicted"/>
<dbReference type="AlphaFoldDB" id="A0AAD6X9M7"/>
<feature type="compositionally biased region" description="Polar residues" evidence="1">
    <location>
        <begin position="77"/>
        <end position="86"/>
    </location>
</feature>
<dbReference type="EMBL" id="JARJCM010000021">
    <property type="protein sequence ID" value="KAJ7040475.1"/>
    <property type="molecule type" value="Genomic_DNA"/>
</dbReference>
<dbReference type="Proteomes" id="UP001218188">
    <property type="component" value="Unassembled WGS sequence"/>
</dbReference>
<accession>A0AAD6X9M7</accession>